<reference evidence="1 2" key="1">
    <citation type="submission" date="2019-11" db="EMBL/GenBank/DDBJ databases">
        <title>Venatorbacter sp. nov. a predator of Campylobacter and other Gram-negative bacteria.</title>
        <authorList>
            <person name="Saeedi A."/>
            <person name="Cummings N.J."/>
            <person name="Connerton I.F."/>
            <person name="Connerton P.L."/>
        </authorList>
    </citation>
    <scope>NUCLEOTIDE SEQUENCE [LARGE SCALE GENOMIC DNA]</scope>
    <source>
        <strain evidence="1">XL5</strain>
    </source>
</reference>
<keyword evidence="2" id="KW-1185">Reference proteome</keyword>
<dbReference type="NCBIfam" id="TIGR02444">
    <property type="entry name" value="TIGR02444 family protein"/>
    <property type="match status" value="1"/>
</dbReference>
<evidence type="ECO:0000313" key="1">
    <source>
        <dbReference type="EMBL" id="QQD25330.1"/>
    </source>
</evidence>
<protein>
    <submittedName>
        <fullName evidence="1">TIGR02444 family protein</fullName>
    </submittedName>
</protein>
<dbReference type="RefSeq" id="WP_228345404.1">
    <property type="nucleotide sequence ID" value="NZ_CP046056.1"/>
</dbReference>
<dbReference type="Proteomes" id="UP000596074">
    <property type="component" value="Chromosome"/>
</dbReference>
<dbReference type="Pfam" id="PF09523">
    <property type="entry name" value="DUF2390"/>
    <property type="match status" value="1"/>
</dbReference>
<accession>A0A9X7V007</accession>
<organism evidence="1 2">
    <name type="scientific">Venatoribacter cucullus</name>
    <dbReference type="NCBI Taxonomy" id="2661630"/>
    <lineage>
        <taxon>Bacteria</taxon>
        <taxon>Pseudomonadati</taxon>
        <taxon>Pseudomonadota</taxon>
        <taxon>Gammaproteobacteria</taxon>
        <taxon>Oceanospirillales</taxon>
        <taxon>Oceanospirillaceae</taxon>
        <taxon>Venatoribacter</taxon>
    </lineage>
</organism>
<dbReference type="InterPro" id="IPR012659">
    <property type="entry name" value="CHP02444"/>
</dbReference>
<sequence length="166" mass="18929">MAAQCATDSPHNPLWDFALALYDRLGVKDVLLRLQDEADMDVLILLADRWLAQQQLNWPAAESLEDYRRWRDAMIVPLRALRRRCGQQQQPLYGQLLQAELSAERQGLNLLYTVLQSAAVQNRAQVITDNRLLDFAPAFYAAADLAGNKKEAVRPLFQHWLTLASQ</sequence>
<dbReference type="AlphaFoldDB" id="A0A9X7V007"/>
<proteinExistence type="predicted"/>
<name>A0A9X7V007_9GAMM</name>
<gene>
    <name evidence="1" type="ORF">GJQ55_12965</name>
</gene>
<dbReference type="EMBL" id="CP046056">
    <property type="protein sequence ID" value="QQD25330.1"/>
    <property type="molecule type" value="Genomic_DNA"/>
</dbReference>
<evidence type="ECO:0000313" key="2">
    <source>
        <dbReference type="Proteomes" id="UP000596074"/>
    </source>
</evidence>
<dbReference type="KEGG" id="vcw:GJQ55_12965"/>